<gene>
    <name evidence="1" type="ORF">H010_24442</name>
</gene>
<organism evidence="1 2">
    <name type="scientific">Hydrogenophaga taeniospiralis CCUG 15921</name>
    <dbReference type="NCBI Taxonomy" id="1281780"/>
    <lineage>
        <taxon>Bacteria</taxon>
        <taxon>Pseudomonadati</taxon>
        <taxon>Pseudomonadota</taxon>
        <taxon>Betaproteobacteria</taxon>
        <taxon>Burkholderiales</taxon>
        <taxon>Comamonadaceae</taxon>
        <taxon>Hydrogenophaga</taxon>
    </lineage>
</organism>
<evidence type="ECO:0000313" key="1">
    <source>
        <dbReference type="EMBL" id="MDG5978423.1"/>
    </source>
</evidence>
<evidence type="ECO:0000313" key="2">
    <source>
        <dbReference type="Proteomes" id="UP001152876"/>
    </source>
</evidence>
<proteinExistence type="predicted"/>
<name>A0A9X4SDX0_9BURK</name>
<dbReference type="AlphaFoldDB" id="A0A9X4SDX0"/>
<dbReference type="Proteomes" id="UP001152876">
    <property type="component" value="Unassembled WGS sequence"/>
</dbReference>
<keyword evidence="2" id="KW-1185">Reference proteome</keyword>
<comment type="caution">
    <text evidence="1">The sequence shown here is derived from an EMBL/GenBank/DDBJ whole genome shotgun (WGS) entry which is preliminary data.</text>
</comment>
<reference evidence="1" key="1">
    <citation type="submission" date="2013-01" db="EMBL/GenBank/DDBJ databases">
        <title>Genome draft of Hydrogenophaga taeniospiralis 2K1.</title>
        <authorList>
            <person name="Gomila M."/>
            <person name="Lalucat J."/>
        </authorList>
    </citation>
    <scope>NUCLEOTIDE SEQUENCE</scope>
    <source>
        <strain evidence="1">CCUG 15921</strain>
    </source>
</reference>
<sequence>MPIDPRTGQAVPPPHAVVVAAPALPLTFPARLYPANDLASAYGVINATVTNDLHGRGSFNTSINGETFTGEATRKAGSSRDGVANGAGNRGSYLSCQYTMNSATLGSGTCRLNTGAVFTMHVGN</sequence>
<accession>A0A9X4SDX0</accession>
<protein>
    <submittedName>
        <fullName evidence="1">Uncharacterized protein</fullName>
    </submittedName>
</protein>
<dbReference type="EMBL" id="AOGK01000039">
    <property type="protein sequence ID" value="MDG5978423.1"/>
    <property type="molecule type" value="Genomic_DNA"/>
</dbReference>